<dbReference type="EMBL" id="JARKIB010000002">
    <property type="protein sequence ID" value="KAJ7784297.1"/>
    <property type="molecule type" value="Genomic_DNA"/>
</dbReference>
<dbReference type="PANTHER" id="PTHR34883">
    <property type="entry name" value="SERINE-RICH PROTEIN, PUTATIVE-RELATED-RELATED"/>
    <property type="match status" value="1"/>
</dbReference>
<evidence type="ECO:0000313" key="3">
    <source>
        <dbReference type="Proteomes" id="UP001215598"/>
    </source>
</evidence>
<gene>
    <name evidence="2" type="ORF">B0H16DRAFT_293203</name>
</gene>
<dbReference type="Gene3D" id="2.60.40.420">
    <property type="entry name" value="Cupredoxins - blue copper proteins"/>
    <property type="match status" value="1"/>
</dbReference>
<dbReference type="InterPro" id="IPR008972">
    <property type="entry name" value="Cupredoxin"/>
</dbReference>
<dbReference type="SUPFAM" id="SSF49503">
    <property type="entry name" value="Cupredoxins"/>
    <property type="match status" value="1"/>
</dbReference>
<keyword evidence="1" id="KW-0732">Signal</keyword>
<dbReference type="Proteomes" id="UP001215598">
    <property type="component" value="Unassembled WGS sequence"/>
</dbReference>
<feature type="signal peptide" evidence="1">
    <location>
        <begin position="1"/>
        <end position="15"/>
    </location>
</feature>
<evidence type="ECO:0000313" key="2">
    <source>
        <dbReference type="EMBL" id="KAJ7784297.1"/>
    </source>
</evidence>
<dbReference type="InterPro" id="IPR052953">
    <property type="entry name" value="Ser-rich/MCO-related"/>
</dbReference>
<dbReference type="PANTHER" id="PTHR34883:SF4">
    <property type="entry name" value="CUPREDOXIN"/>
    <property type="match status" value="1"/>
</dbReference>
<sequence>MLFFALATLVSAASAATITVQVGANGTLAYNPTSVTAAQGDEIVFQFLAKNHTVTQSTFAAPCDIMTTPMAGIDSGFQFVAPNATQIPQYSFTVNNATTPLWFFCAQTGHCQKGMVFAVNAATTGAKTFSAFQTAAMGASANTSTAASGSAPSASGTAAPSGALMTRASVVGMLAVAAAGAFTLL</sequence>
<organism evidence="2 3">
    <name type="scientific">Mycena metata</name>
    <dbReference type="NCBI Taxonomy" id="1033252"/>
    <lineage>
        <taxon>Eukaryota</taxon>
        <taxon>Fungi</taxon>
        <taxon>Dikarya</taxon>
        <taxon>Basidiomycota</taxon>
        <taxon>Agaricomycotina</taxon>
        <taxon>Agaricomycetes</taxon>
        <taxon>Agaricomycetidae</taxon>
        <taxon>Agaricales</taxon>
        <taxon>Marasmiineae</taxon>
        <taxon>Mycenaceae</taxon>
        <taxon>Mycena</taxon>
    </lineage>
</organism>
<evidence type="ECO:0000256" key="1">
    <source>
        <dbReference type="SAM" id="SignalP"/>
    </source>
</evidence>
<protein>
    <submittedName>
        <fullName evidence="2">Cupredoxin</fullName>
    </submittedName>
</protein>
<dbReference type="AlphaFoldDB" id="A0AAD7KFQ7"/>
<proteinExistence type="predicted"/>
<feature type="chain" id="PRO_5042185055" evidence="1">
    <location>
        <begin position="16"/>
        <end position="185"/>
    </location>
</feature>
<reference evidence="2" key="1">
    <citation type="submission" date="2023-03" db="EMBL/GenBank/DDBJ databases">
        <title>Massive genome expansion in bonnet fungi (Mycena s.s.) driven by repeated elements and novel gene families across ecological guilds.</title>
        <authorList>
            <consortium name="Lawrence Berkeley National Laboratory"/>
            <person name="Harder C.B."/>
            <person name="Miyauchi S."/>
            <person name="Viragh M."/>
            <person name="Kuo A."/>
            <person name="Thoen E."/>
            <person name="Andreopoulos B."/>
            <person name="Lu D."/>
            <person name="Skrede I."/>
            <person name="Drula E."/>
            <person name="Henrissat B."/>
            <person name="Morin E."/>
            <person name="Kohler A."/>
            <person name="Barry K."/>
            <person name="LaButti K."/>
            <person name="Morin E."/>
            <person name="Salamov A."/>
            <person name="Lipzen A."/>
            <person name="Mereny Z."/>
            <person name="Hegedus B."/>
            <person name="Baldrian P."/>
            <person name="Stursova M."/>
            <person name="Weitz H."/>
            <person name="Taylor A."/>
            <person name="Grigoriev I.V."/>
            <person name="Nagy L.G."/>
            <person name="Martin F."/>
            <person name="Kauserud H."/>
        </authorList>
    </citation>
    <scope>NUCLEOTIDE SEQUENCE</scope>
    <source>
        <strain evidence="2">CBHHK182m</strain>
    </source>
</reference>
<name>A0AAD7KFQ7_9AGAR</name>
<accession>A0AAD7KFQ7</accession>
<comment type="caution">
    <text evidence="2">The sequence shown here is derived from an EMBL/GenBank/DDBJ whole genome shotgun (WGS) entry which is preliminary data.</text>
</comment>
<dbReference type="CDD" id="cd00920">
    <property type="entry name" value="Cupredoxin"/>
    <property type="match status" value="1"/>
</dbReference>
<keyword evidence="3" id="KW-1185">Reference proteome</keyword>